<dbReference type="CDD" id="cd07067">
    <property type="entry name" value="HP_PGM_like"/>
    <property type="match status" value="1"/>
</dbReference>
<organism evidence="1 2">
    <name type="scientific">Algoriphagus pacificus</name>
    <dbReference type="NCBI Taxonomy" id="2811234"/>
    <lineage>
        <taxon>Bacteria</taxon>
        <taxon>Pseudomonadati</taxon>
        <taxon>Bacteroidota</taxon>
        <taxon>Cytophagia</taxon>
        <taxon>Cytophagales</taxon>
        <taxon>Cyclobacteriaceae</taxon>
        <taxon>Algoriphagus</taxon>
    </lineage>
</organism>
<name>A0ABS3CA30_9BACT</name>
<dbReference type="RefSeq" id="WP_206584626.1">
    <property type="nucleotide sequence ID" value="NZ_JAFKCU010000001.1"/>
</dbReference>
<dbReference type="Gene3D" id="3.40.50.1240">
    <property type="entry name" value="Phosphoglycerate mutase-like"/>
    <property type="match status" value="1"/>
</dbReference>
<sequence length="166" mass="18599">MKNLLFLFFGLFLLASCGSKSNEKTIYIVRHAEKELVGDDPKLLQVGQIRAAKLGQILADKEIKHVFSTDYRRTKETAAPTANAAGLEIQTYDPRNNDALVEQLKSLEGNVLVVGHSNTVGQIANYFVGDGEKYGDLEDTQYEFIYIVTLDKEGKSAVERKTYKDY</sequence>
<evidence type="ECO:0000313" key="1">
    <source>
        <dbReference type="EMBL" id="MBN7813958.1"/>
    </source>
</evidence>
<dbReference type="PROSITE" id="PS51257">
    <property type="entry name" value="PROKAR_LIPOPROTEIN"/>
    <property type="match status" value="1"/>
</dbReference>
<proteinExistence type="predicted"/>
<dbReference type="EMBL" id="JAFKCU010000001">
    <property type="protein sequence ID" value="MBN7813958.1"/>
    <property type="molecule type" value="Genomic_DNA"/>
</dbReference>
<dbReference type="Pfam" id="PF00300">
    <property type="entry name" value="His_Phos_1"/>
    <property type="match status" value="1"/>
</dbReference>
<dbReference type="SUPFAM" id="SSF53254">
    <property type="entry name" value="Phosphoglycerate mutase-like"/>
    <property type="match status" value="1"/>
</dbReference>
<protein>
    <submittedName>
        <fullName evidence="1">Histidine phosphatase family protein</fullName>
    </submittedName>
</protein>
<comment type="caution">
    <text evidence="1">The sequence shown here is derived from an EMBL/GenBank/DDBJ whole genome shotgun (WGS) entry which is preliminary data.</text>
</comment>
<gene>
    <name evidence="1" type="ORF">J0A69_00900</name>
</gene>
<dbReference type="SMART" id="SM00855">
    <property type="entry name" value="PGAM"/>
    <property type="match status" value="1"/>
</dbReference>
<dbReference type="InterPro" id="IPR013078">
    <property type="entry name" value="His_Pase_superF_clade-1"/>
</dbReference>
<accession>A0ABS3CA30</accession>
<keyword evidence="2" id="KW-1185">Reference proteome</keyword>
<evidence type="ECO:0000313" key="2">
    <source>
        <dbReference type="Proteomes" id="UP000664480"/>
    </source>
</evidence>
<dbReference type="Proteomes" id="UP000664480">
    <property type="component" value="Unassembled WGS sequence"/>
</dbReference>
<reference evidence="1 2" key="1">
    <citation type="submission" date="2021-03" db="EMBL/GenBank/DDBJ databases">
        <title>novel species isolated from a fishpond in China.</title>
        <authorList>
            <person name="Lu H."/>
            <person name="Cai Z."/>
        </authorList>
    </citation>
    <scope>NUCLEOTIDE SEQUENCE [LARGE SCALE GENOMIC DNA]</scope>
    <source>
        <strain evidence="1 2">YJ13C</strain>
    </source>
</reference>
<dbReference type="InterPro" id="IPR029033">
    <property type="entry name" value="His_PPase_superfam"/>
</dbReference>